<accession>A0A0U1X9V9</accession>
<keyword evidence="1" id="KW-0812">Transmembrane</keyword>
<name>A0A0U1X9V9_9ARAC</name>
<sequence length="50" mass="6091">MPQLMPLFWEFSFFMMIFIVMMLIDLFCCSEEGFEGLDLMSDVSMMKYEW</sequence>
<dbReference type="RefSeq" id="YP_009058789.1">
    <property type="nucleotide sequence ID" value="NC_024878.1"/>
</dbReference>
<geneLocation type="mitochondrion" evidence="2"/>
<dbReference type="CTD" id="4509"/>
<keyword evidence="1" id="KW-0472">Membrane</keyword>
<feature type="transmembrane region" description="Helical" evidence="1">
    <location>
        <begin position="7"/>
        <end position="27"/>
    </location>
</feature>
<keyword evidence="2" id="KW-0496">Mitochondrion</keyword>
<dbReference type="EMBL" id="KM114573">
    <property type="protein sequence ID" value="AIM52655.1"/>
    <property type="molecule type" value="Genomic_DNA"/>
</dbReference>
<organism evidence="2">
    <name type="scientific">Selenops bursarius</name>
    <dbReference type="NCBI Taxonomy" id="881841"/>
    <lineage>
        <taxon>Eukaryota</taxon>
        <taxon>Metazoa</taxon>
        <taxon>Ecdysozoa</taxon>
        <taxon>Arthropoda</taxon>
        <taxon>Chelicerata</taxon>
        <taxon>Arachnida</taxon>
        <taxon>Araneae</taxon>
        <taxon>Araneomorphae</taxon>
        <taxon>Entelegynae</taxon>
        <taxon>Dionycha</taxon>
        <taxon>Selenopidae</taxon>
        <taxon>Selenops</taxon>
    </lineage>
</organism>
<dbReference type="AlphaFoldDB" id="A0A0U1X9V9"/>
<gene>
    <name evidence="2" type="primary">ATP8</name>
</gene>
<evidence type="ECO:0000256" key="1">
    <source>
        <dbReference type="SAM" id="Phobius"/>
    </source>
</evidence>
<proteinExistence type="predicted"/>
<evidence type="ECO:0000313" key="2">
    <source>
        <dbReference type="EMBL" id="AIM52655.1"/>
    </source>
</evidence>
<reference evidence="2" key="1">
    <citation type="journal article" date="2014" name="Mitochondrial DNA">
        <title>The complete mitochondrial genome of flat spider Selenops bursarius (Araneae: Selenopidae).</title>
        <authorList>
            <person name="Pan W.J."/>
            <person name="Fang H.Y."/>
            <person name="Zhang P."/>
            <person name="Pan H.C."/>
        </authorList>
    </citation>
    <scope>NUCLEOTIDE SEQUENCE</scope>
</reference>
<protein>
    <submittedName>
        <fullName evidence="2">ATP synthase F0 subunit 8</fullName>
    </submittedName>
</protein>
<keyword evidence="1" id="KW-1133">Transmembrane helix</keyword>
<dbReference type="GeneID" id="20357205"/>